<accession>A0A2S5TJ53</accession>
<keyword evidence="2" id="KW-0012">Acyltransferase</keyword>
<dbReference type="PANTHER" id="PTHR22753:SF14">
    <property type="entry name" value="MONOACYLGLYCEROL_DIACYLGLYCEROL O-ACYLTRANSFERASE"/>
    <property type="match status" value="1"/>
</dbReference>
<dbReference type="OrthoDB" id="5290997at2"/>
<reference evidence="2 3" key="1">
    <citation type="submission" date="2018-02" db="EMBL/GenBank/DDBJ databases">
        <title>Genome sequencing of Solimonas sp. HR-BB.</title>
        <authorList>
            <person name="Lee Y."/>
            <person name="Jeon C.O."/>
        </authorList>
    </citation>
    <scope>NUCLEOTIDE SEQUENCE [LARGE SCALE GENOMIC DNA]</scope>
    <source>
        <strain evidence="2 3">HR-BB</strain>
    </source>
</reference>
<gene>
    <name evidence="2" type="ORF">C3942_03950</name>
</gene>
<sequence length="283" mass="31025">MAIKDVLKGLAGFSPSESLYRRIVTPAVEAAIEKIPKPVGSFGYDPWGYNENAVKVSLGVTKWLYDHYFRVTANGLENIPANGRLLIIGNHSGQLPMDGVLLGTALATNPHGPRAARAMIERFFPTVPYLGNLLNSIGAVIGDPLNCAKMLESEEVIIVFPEGVRGSGKLYKDRYKLQRFGNGFMHLALTHKTPIIPVGIVGCEETMPAVANIAPLAKMLGVPYVPIAPPFPLPARVHLNFGKPMHFQCNMESEDEVTALVEQVKTEIRRLIALGLEQRKEIY</sequence>
<dbReference type="GO" id="GO:0016746">
    <property type="term" value="F:acyltransferase activity"/>
    <property type="evidence" value="ECO:0007669"/>
    <property type="project" value="UniProtKB-KW"/>
</dbReference>
<protein>
    <submittedName>
        <fullName evidence="2">Glycerol acyltransferase</fullName>
    </submittedName>
</protein>
<dbReference type="Proteomes" id="UP000238220">
    <property type="component" value="Unassembled WGS sequence"/>
</dbReference>
<dbReference type="GO" id="GO:0016020">
    <property type="term" value="C:membrane"/>
    <property type="evidence" value="ECO:0007669"/>
    <property type="project" value="TreeGrafter"/>
</dbReference>
<proteinExistence type="predicted"/>
<keyword evidence="3" id="KW-1185">Reference proteome</keyword>
<dbReference type="RefSeq" id="WP_104229065.1">
    <property type="nucleotide sequence ID" value="NZ_PSNW01000002.1"/>
</dbReference>
<keyword evidence="2" id="KW-0808">Transferase</keyword>
<evidence type="ECO:0000313" key="2">
    <source>
        <dbReference type="EMBL" id="PPE74838.1"/>
    </source>
</evidence>
<evidence type="ECO:0000259" key="1">
    <source>
        <dbReference type="SMART" id="SM00563"/>
    </source>
</evidence>
<dbReference type="SMART" id="SM00563">
    <property type="entry name" value="PlsC"/>
    <property type="match status" value="1"/>
</dbReference>
<dbReference type="SUPFAM" id="SSF69593">
    <property type="entry name" value="Glycerol-3-phosphate (1)-acyltransferase"/>
    <property type="match status" value="1"/>
</dbReference>
<evidence type="ECO:0000313" key="3">
    <source>
        <dbReference type="Proteomes" id="UP000238220"/>
    </source>
</evidence>
<name>A0A2S5TJ53_9GAMM</name>
<feature type="domain" description="Phospholipid/glycerol acyltransferase" evidence="1">
    <location>
        <begin position="85"/>
        <end position="203"/>
    </location>
</feature>
<dbReference type="EMBL" id="PSNW01000002">
    <property type="protein sequence ID" value="PPE74838.1"/>
    <property type="molecule type" value="Genomic_DNA"/>
</dbReference>
<dbReference type="Pfam" id="PF01553">
    <property type="entry name" value="Acyltransferase"/>
    <property type="match status" value="1"/>
</dbReference>
<dbReference type="AlphaFoldDB" id="A0A2S5TJ53"/>
<organism evidence="2 3">
    <name type="scientific">Solimonas fluminis</name>
    <dbReference type="NCBI Taxonomy" id="2086571"/>
    <lineage>
        <taxon>Bacteria</taxon>
        <taxon>Pseudomonadati</taxon>
        <taxon>Pseudomonadota</taxon>
        <taxon>Gammaproteobacteria</taxon>
        <taxon>Nevskiales</taxon>
        <taxon>Nevskiaceae</taxon>
        <taxon>Solimonas</taxon>
    </lineage>
</organism>
<dbReference type="InterPro" id="IPR002123">
    <property type="entry name" value="Plipid/glycerol_acylTrfase"/>
</dbReference>
<dbReference type="CDD" id="cd07987">
    <property type="entry name" value="LPLAT_MGAT-like"/>
    <property type="match status" value="1"/>
</dbReference>
<comment type="caution">
    <text evidence="2">The sequence shown here is derived from an EMBL/GenBank/DDBJ whole genome shotgun (WGS) entry which is preliminary data.</text>
</comment>
<dbReference type="PANTHER" id="PTHR22753">
    <property type="entry name" value="TRANSMEMBRANE PROTEIN 68"/>
    <property type="match status" value="1"/>
</dbReference>